<dbReference type="Gene3D" id="1.20.1740.10">
    <property type="entry name" value="Amino acid/polyamine transporter I"/>
    <property type="match status" value="1"/>
</dbReference>
<name>A0AA36D594_9BILA</name>
<feature type="transmembrane region" description="Helical" evidence="6">
    <location>
        <begin position="283"/>
        <end position="312"/>
    </location>
</feature>
<protein>
    <recommendedName>
        <fullName evidence="7">Cationic amino acid transporter C-terminal domain-containing protein</fullName>
    </recommendedName>
</protein>
<evidence type="ECO:0000256" key="3">
    <source>
        <dbReference type="ARBA" id="ARBA00022692"/>
    </source>
</evidence>
<evidence type="ECO:0000256" key="2">
    <source>
        <dbReference type="ARBA" id="ARBA00022448"/>
    </source>
</evidence>
<feature type="domain" description="Cationic amino acid transporter C-terminal" evidence="7">
    <location>
        <begin position="473"/>
        <end position="523"/>
    </location>
</feature>
<dbReference type="PANTHER" id="PTHR43243:SF4">
    <property type="entry name" value="CATIONIC AMINO ACID TRANSPORTER 4"/>
    <property type="match status" value="1"/>
</dbReference>
<evidence type="ECO:0000256" key="5">
    <source>
        <dbReference type="ARBA" id="ARBA00023136"/>
    </source>
</evidence>
<keyword evidence="9" id="KW-1185">Reference proteome</keyword>
<dbReference type="InterPro" id="IPR029485">
    <property type="entry name" value="CAT_C"/>
</dbReference>
<evidence type="ECO:0000259" key="7">
    <source>
        <dbReference type="Pfam" id="PF13906"/>
    </source>
</evidence>
<dbReference type="GO" id="GO:0015171">
    <property type="term" value="F:amino acid transmembrane transporter activity"/>
    <property type="evidence" value="ECO:0007669"/>
    <property type="project" value="TreeGrafter"/>
</dbReference>
<evidence type="ECO:0000256" key="4">
    <source>
        <dbReference type="ARBA" id="ARBA00022989"/>
    </source>
</evidence>
<keyword evidence="4 6" id="KW-1133">Transmembrane helix</keyword>
<dbReference type="EMBL" id="CATQJA010002659">
    <property type="protein sequence ID" value="CAJ0580077.1"/>
    <property type="molecule type" value="Genomic_DNA"/>
</dbReference>
<dbReference type="Proteomes" id="UP001177023">
    <property type="component" value="Unassembled WGS sequence"/>
</dbReference>
<evidence type="ECO:0000256" key="6">
    <source>
        <dbReference type="SAM" id="Phobius"/>
    </source>
</evidence>
<evidence type="ECO:0000313" key="9">
    <source>
        <dbReference type="Proteomes" id="UP001177023"/>
    </source>
</evidence>
<keyword evidence="5 6" id="KW-0472">Membrane</keyword>
<keyword evidence="3 6" id="KW-0812">Transmembrane</keyword>
<evidence type="ECO:0000256" key="1">
    <source>
        <dbReference type="ARBA" id="ARBA00004141"/>
    </source>
</evidence>
<accession>A0AA36D594</accession>
<feature type="transmembrane region" description="Helical" evidence="6">
    <location>
        <begin position="136"/>
        <end position="155"/>
    </location>
</feature>
<dbReference type="AlphaFoldDB" id="A0AA36D594"/>
<feature type="transmembrane region" description="Helical" evidence="6">
    <location>
        <begin position="202"/>
        <end position="220"/>
    </location>
</feature>
<sequence length="565" mass="61390">MKRCLNTFDITLLGVGHMIGAGIYVLTGHALKNIAGPSIVLSFALAGFASLLSALCYAEFGARFPKAGSAYTYAYVGVGEFWAFVIGWNVVLEHMLSAAAVARSWSGYLNALSNDWIRNTTLNTIGGIHVGLFGEYWDIVAFLVACFIAFCVAIGSKGSTNFNSFFTLLNLGVIVVVVGFAFSYADFSLWSGTTPAGVSKFFPFGFAGTLAGAASCFFAFNTKPMPKISDPSRAIPLSTFYCMAIVTVAYVAMAAGLALMVPYTDIDTNAAYATAFQQRGSTIAKWAVSLGAICGMTTSMFGSMFSLPRCVYAMAQDGLIFRWLAQVHGKVRVPLNAIIVFGLMTAIIASLVDVTTLVDFLSLGTLLAYSIVAACVIILRYQREVQDLEEDNGDYFRINFPGSASLEKLPIELGINIALPIMVLGFVIFGLMFTTGLIGHWFAIVIAVLALAMSLVMFLWICVCKQNNVKLAFKVRFVPFVPTLSLFINTMMMLNLPWLAWVRLAVWMTIGMAIYLFYGMSHSTEEEARKVGDIASRPPVIQAFQDNGKVLDMEKNGSYDVSSRL</sequence>
<feature type="transmembrane region" description="Helical" evidence="6">
    <location>
        <begin position="39"/>
        <end position="58"/>
    </location>
</feature>
<feature type="transmembrane region" description="Helical" evidence="6">
    <location>
        <begin position="7"/>
        <end position="27"/>
    </location>
</feature>
<dbReference type="GO" id="GO:0005886">
    <property type="term" value="C:plasma membrane"/>
    <property type="evidence" value="ECO:0007669"/>
    <property type="project" value="TreeGrafter"/>
</dbReference>
<gene>
    <name evidence="8" type="ORF">MSPICULIGERA_LOCUS18280</name>
</gene>
<reference evidence="8" key="1">
    <citation type="submission" date="2023-06" db="EMBL/GenBank/DDBJ databases">
        <authorList>
            <person name="Delattre M."/>
        </authorList>
    </citation>
    <scope>NUCLEOTIDE SEQUENCE</scope>
    <source>
        <strain evidence="8">AF72</strain>
    </source>
</reference>
<feature type="transmembrane region" description="Helical" evidence="6">
    <location>
        <begin position="70"/>
        <end position="91"/>
    </location>
</feature>
<dbReference type="InterPro" id="IPR002293">
    <property type="entry name" value="AA/rel_permease1"/>
</dbReference>
<organism evidence="8 9">
    <name type="scientific">Mesorhabditis spiculigera</name>
    <dbReference type="NCBI Taxonomy" id="96644"/>
    <lineage>
        <taxon>Eukaryota</taxon>
        <taxon>Metazoa</taxon>
        <taxon>Ecdysozoa</taxon>
        <taxon>Nematoda</taxon>
        <taxon>Chromadorea</taxon>
        <taxon>Rhabditida</taxon>
        <taxon>Rhabditina</taxon>
        <taxon>Rhabditomorpha</taxon>
        <taxon>Rhabditoidea</taxon>
        <taxon>Rhabditidae</taxon>
        <taxon>Mesorhabditinae</taxon>
        <taxon>Mesorhabditis</taxon>
    </lineage>
</organism>
<dbReference type="Pfam" id="PF13906">
    <property type="entry name" value="AA_permease_C"/>
    <property type="match status" value="1"/>
</dbReference>
<dbReference type="PIRSF" id="PIRSF006060">
    <property type="entry name" value="AA_transporter"/>
    <property type="match status" value="1"/>
</dbReference>
<feature type="transmembrane region" description="Helical" evidence="6">
    <location>
        <begin position="360"/>
        <end position="379"/>
    </location>
</feature>
<feature type="transmembrane region" description="Helical" evidence="6">
    <location>
        <begin position="413"/>
        <end position="433"/>
    </location>
</feature>
<feature type="transmembrane region" description="Helical" evidence="6">
    <location>
        <begin position="500"/>
        <end position="520"/>
    </location>
</feature>
<feature type="transmembrane region" description="Helical" evidence="6">
    <location>
        <begin position="240"/>
        <end position="263"/>
    </location>
</feature>
<comment type="caution">
    <text evidence="8">The sequence shown here is derived from an EMBL/GenBank/DDBJ whole genome shotgun (WGS) entry which is preliminary data.</text>
</comment>
<feature type="transmembrane region" description="Helical" evidence="6">
    <location>
        <begin position="475"/>
        <end position="494"/>
    </location>
</feature>
<feature type="transmembrane region" description="Helical" evidence="6">
    <location>
        <begin position="333"/>
        <end position="354"/>
    </location>
</feature>
<keyword evidence="2" id="KW-0813">Transport</keyword>
<feature type="transmembrane region" description="Helical" evidence="6">
    <location>
        <begin position="162"/>
        <end position="182"/>
    </location>
</feature>
<evidence type="ECO:0000313" key="8">
    <source>
        <dbReference type="EMBL" id="CAJ0580077.1"/>
    </source>
</evidence>
<comment type="subcellular location">
    <subcellularLocation>
        <location evidence="1">Membrane</location>
        <topology evidence="1">Multi-pass membrane protein</topology>
    </subcellularLocation>
</comment>
<dbReference type="PANTHER" id="PTHR43243">
    <property type="entry name" value="INNER MEMBRANE TRANSPORTER YGJI-RELATED"/>
    <property type="match status" value="1"/>
</dbReference>
<feature type="non-terminal residue" evidence="8">
    <location>
        <position position="565"/>
    </location>
</feature>
<proteinExistence type="predicted"/>
<feature type="transmembrane region" description="Helical" evidence="6">
    <location>
        <begin position="439"/>
        <end position="463"/>
    </location>
</feature>
<dbReference type="Pfam" id="PF13520">
    <property type="entry name" value="AA_permease_2"/>
    <property type="match status" value="1"/>
</dbReference>